<feature type="compositionally biased region" description="Polar residues" evidence="1">
    <location>
        <begin position="84"/>
        <end position="96"/>
    </location>
</feature>
<feature type="compositionally biased region" description="Basic and acidic residues" evidence="1">
    <location>
        <begin position="98"/>
        <end position="118"/>
    </location>
</feature>
<sequence>MALVRSKVTEAEPVCLVVDCIDMDVRLEVERIAVPRTERPSLRAQAASYRRSKELGQKSKDLDKGSRAQIEDVQGRELSVHKTPMTQPESSSSYLSKKNREQGVEEGDSTKKEIREESGSEDEDDDNDGNEEGETEEEKKKKKKGEQIVGYTRASGRRKRTT</sequence>
<accession>A0AAP0J4U0</accession>
<proteinExistence type="predicted"/>
<keyword evidence="3" id="KW-1185">Reference proteome</keyword>
<reference evidence="2 3" key="1">
    <citation type="submission" date="2024-01" db="EMBL/GenBank/DDBJ databases">
        <title>Genome assemblies of Stephania.</title>
        <authorList>
            <person name="Yang L."/>
        </authorList>
    </citation>
    <scope>NUCLEOTIDE SEQUENCE [LARGE SCALE GENOMIC DNA]</scope>
    <source>
        <strain evidence="2">YNDBR</strain>
        <tissue evidence="2">Leaf</tissue>
    </source>
</reference>
<organism evidence="2 3">
    <name type="scientific">Stephania yunnanensis</name>
    <dbReference type="NCBI Taxonomy" id="152371"/>
    <lineage>
        <taxon>Eukaryota</taxon>
        <taxon>Viridiplantae</taxon>
        <taxon>Streptophyta</taxon>
        <taxon>Embryophyta</taxon>
        <taxon>Tracheophyta</taxon>
        <taxon>Spermatophyta</taxon>
        <taxon>Magnoliopsida</taxon>
        <taxon>Ranunculales</taxon>
        <taxon>Menispermaceae</taxon>
        <taxon>Menispermoideae</taxon>
        <taxon>Cissampelideae</taxon>
        <taxon>Stephania</taxon>
    </lineage>
</organism>
<name>A0AAP0J4U0_9MAGN</name>
<feature type="compositionally biased region" description="Acidic residues" evidence="1">
    <location>
        <begin position="119"/>
        <end position="136"/>
    </location>
</feature>
<gene>
    <name evidence="2" type="ORF">Syun_016326</name>
</gene>
<dbReference type="EMBL" id="JBBNAF010000007">
    <property type="protein sequence ID" value="KAK9127529.1"/>
    <property type="molecule type" value="Genomic_DNA"/>
</dbReference>
<dbReference type="Proteomes" id="UP001420932">
    <property type="component" value="Unassembled WGS sequence"/>
</dbReference>
<comment type="caution">
    <text evidence="2">The sequence shown here is derived from an EMBL/GenBank/DDBJ whole genome shotgun (WGS) entry which is preliminary data.</text>
</comment>
<evidence type="ECO:0000256" key="1">
    <source>
        <dbReference type="SAM" id="MobiDB-lite"/>
    </source>
</evidence>
<feature type="compositionally biased region" description="Basic and acidic residues" evidence="1">
    <location>
        <begin position="51"/>
        <end position="80"/>
    </location>
</feature>
<feature type="region of interest" description="Disordered" evidence="1">
    <location>
        <begin position="35"/>
        <end position="162"/>
    </location>
</feature>
<evidence type="ECO:0000313" key="2">
    <source>
        <dbReference type="EMBL" id="KAK9127529.1"/>
    </source>
</evidence>
<evidence type="ECO:0000313" key="3">
    <source>
        <dbReference type="Proteomes" id="UP001420932"/>
    </source>
</evidence>
<dbReference type="AlphaFoldDB" id="A0AAP0J4U0"/>
<protein>
    <submittedName>
        <fullName evidence="2">Uncharacterized protein</fullName>
    </submittedName>
</protein>